<dbReference type="EMBL" id="JAMLJM010000003">
    <property type="protein sequence ID" value="MCL9808971.1"/>
    <property type="molecule type" value="Genomic_DNA"/>
</dbReference>
<proteinExistence type="predicted"/>
<sequence length="546" mass="60428">MKYSYLLVVFAFLSCSKNITSNKTWTPYDETSQIESSANNKNERMRFKLIQSKNLDKNEMFKSIASQIGNFNEADYIQLLPYILDKDILSIQKSIDEKKLNYEKLTKWYLYRILKFESNQETFLNAILSINNNAVQEAKLCDKRRAQSKLHPIYGMPILLKDNINTNGMPTTAGAVALKDNNTNDAFIVDQLKAKGAIILGKANLSEWAYFLCTNCPSGYSALGGQTLNPYGRTIFDTGGSSSGSGVSVAANYAVAAVGSETSGSIISPSSQNSIVGLKPTIGKVSRTGIIPISSTLDTAGPMAKNVTDTAILLSAIMGYDKDDATTIHSEGNTVWTNFSENELKGKRLGVFKAYLSNPIYQKTIDKLKLQGAEIIEIEPQNVNFNGFVTFLNADMKVDLPQYLKSYSSVYDAFKTVDDIVAFNKQEAALRIPYGQALFEGIVAETISADDFEKLKMRFLDEAISFFEIPMKTHQLDAIVSINNYNSGHAAMAKYPCLGIPMGYSEAGEPIGITFIARPFEEEKLLQIGYAFEKSNPVRISPKKYN</sequence>
<dbReference type="RefSeq" id="WP_250592371.1">
    <property type="nucleotide sequence ID" value="NZ_JAMLJM010000003.1"/>
</dbReference>
<reference evidence="2 3" key="1">
    <citation type="submission" date="2022-05" db="EMBL/GenBank/DDBJ databases">
        <title>Flavobacterium sp., isolated from activated sludge.</title>
        <authorList>
            <person name="Ran Q."/>
        </authorList>
    </citation>
    <scope>NUCLEOTIDE SEQUENCE [LARGE SCALE GENOMIC DNA]</scope>
    <source>
        <strain evidence="2 3">HXWNR70</strain>
    </source>
</reference>
<name>A0ABT0TN98_9FLAO</name>
<accession>A0ABT0TN98</accession>
<dbReference type="Proteomes" id="UP001317191">
    <property type="component" value="Unassembled WGS sequence"/>
</dbReference>
<dbReference type="PANTHER" id="PTHR42678">
    <property type="entry name" value="AMIDASE"/>
    <property type="match status" value="1"/>
</dbReference>
<dbReference type="Pfam" id="PF01425">
    <property type="entry name" value="Amidase"/>
    <property type="match status" value="1"/>
</dbReference>
<evidence type="ECO:0000259" key="1">
    <source>
        <dbReference type="Pfam" id="PF01425"/>
    </source>
</evidence>
<dbReference type="InterPro" id="IPR036928">
    <property type="entry name" value="AS_sf"/>
</dbReference>
<evidence type="ECO:0000313" key="2">
    <source>
        <dbReference type="EMBL" id="MCL9808971.1"/>
    </source>
</evidence>
<comment type="caution">
    <text evidence="2">The sequence shown here is derived from an EMBL/GenBank/DDBJ whole genome shotgun (WGS) entry which is preliminary data.</text>
</comment>
<gene>
    <name evidence="2" type="ORF">NAT50_06310</name>
</gene>
<organism evidence="2 3">
    <name type="scientific">Flavobacterium luminosum</name>
    <dbReference type="NCBI Taxonomy" id="2949086"/>
    <lineage>
        <taxon>Bacteria</taxon>
        <taxon>Pseudomonadati</taxon>
        <taxon>Bacteroidota</taxon>
        <taxon>Flavobacteriia</taxon>
        <taxon>Flavobacteriales</taxon>
        <taxon>Flavobacteriaceae</taxon>
        <taxon>Flavobacterium</taxon>
    </lineage>
</organism>
<dbReference type="PROSITE" id="PS51257">
    <property type="entry name" value="PROKAR_LIPOPROTEIN"/>
    <property type="match status" value="1"/>
</dbReference>
<dbReference type="PANTHER" id="PTHR42678:SF34">
    <property type="entry name" value="OS04G0183300 PROTEIN"/>
    <property type="match status" value="1"/>
</dbReference>
<protein>
    <submittedName>
        <fullName evidence="2">Amidase family protein</fullName>
    </submittedName>
</protein>
<dbReference type="InterPro" id="IPR023631">
    <property type="entry name" value="Amidase_dom"/>
</dbReference>
<dbReference type="SUPFAM" id="SSF75304">
    <property type="entry name" value="Amidase signature (AS) enzymes"/>
    <property type="match status" value="1"/>
</dbReference>
<dbReference type="Gene3D" id="3.90.1300.10">
    <property type="entry name" value="Amidase signature (AS) domain"/>
    <property type="match status" value="1"/>
</dbReference>
<feature type="domain" description="Amidase" evidence="1">
    <location>
        <begin position="124"/>
        <end position="526"/>
    </location>
</feature>
<evidence type="ECO:0000313" key="3">
    <source>
        <dbReference type="Proteomes" id="UP001317191"/>
    </source>
</evidence>
<keyword evidence="3" id="KW-1185">Reference proteome</keyword>